<reference evidence="2" key="1">
    <citation type="submission" date="2012-06" db="EMBL/GenBank/DDBJ databases">
        <title>The complete genome of Flexibacter litoralis DSM 6794.</title>
        <authorList>
            <person name="Lucas S."/>
            <person name="Copeland A."/>
            <person name="Lapidus A."/>
            <person name="Glavina del Rio T."/>
            <person name="Dalin E."/>
            <person name="Tice H."/>
            <person name="Bruce D."/>
            <person name="Goodwin L."/>
            <person name="Pitluck S."/>
            <person name="Peters L."/>
            <person name="Ovchinnikova G."/>
            <person name="Lu M."/>
            <person name="Kyrpides N."/>
            <person name="Mavromatis K."/>
            <person name="Ivanova N."/>
            <person name="Brettin T."/>
            <person name="Detter J.C."/>
            <person name="Han C."/>
            <person name="Larimer F."/>
            <person name="Land M."/>
            <person name="Hauser L."/>
            <person name="Markowitz V."/>
            <person name="Cheng J.-F."/>
            <person name="Hugenholtz P."/>
            <person name="Woyke T."/>
            <person name="Wu D."/>
            <person name="Spring S."/>
            <person name="Lang E."/>
            <person name="Kopitz M."/>
            <person name="Brambilla E."/>
            <person name="Klenk H.-P."/>
            <person name="Eisen J.A."/>
        </authorList>
    </citation>
    <scope>NUCLEOTIDE SEQUENCE [LARGE SCALE GENOMIC DNA]</scope>
    <source>
        <strain evidence="2">ATCC 23117 / DSM 6794 / NBRC 15988 / NCIMB 1366 / Sio-4</strain>
    </source>
</reference>
<dbReference type="AlphaFoldDB" id="I4AHI5"/>
<keyword evidence="2" id="KW-1185">Reference proteome</keyword>
<sequence length="100" mass="11802">MIDYTTYRINNELNHKFSFISFNIGGLSLLKSVFNNLFSVKTLQIQFYNFQGKNVQKQNQSQTEQEQDNKGKKPFSIQLIDSFVKNFDAVLFSRDFKIYI</sequence>
<evidence type="ECO:0000313" key="1">
    <source>
        <dbReference type="EMBL" id="AFM03420.1"/>
    </source>
</evidence>
<evidence type="ECO:0000313" key="2">
    <source>
        <dbReference type="Proteomes" id="UP000006054"/>
    </source>
</evidence>
<accession>I4AHI5</accession>
<dbReference type="Proteomes" id="UP000006054">
    <property type="component" value="Chromosome"/>
</dbReference>
<gene>
    <name evidence="1" type="ordered locus">Fleli_0970</name>
</gene>
<dbReference type="RefSeq" id="WP_014796878.1">
    <property type="nucleotide sequence ID" value="NC_018018.1"/>
</dbReference>
<protein>
    <submittedName>
        <fullName evidence="1">Uncharacterized protein</fullName>
    </submittedName>
</protein>
<proteinExistence type="predicted"/>
<organism evidence="1 2">
    <name type="scientific">Bernardetia litoralis (strain ATCC 23117 / DSM 6794 / NBRC 15988 / NCIMB 1366 / Fx l1 / Sio-4)</name>
    <name type="common">Flexibacter litoralis</name>
    <dbReference type="NCBI Taxonomy" id="880071"/>
    <lineage>
        <taxon>Bacteria</taxon>
        <taxon>Pseudomonadati</taxon>
        <taxon>Bacteroidota</taxon>
        <taxon>Cytophagia</taxon>
        <taxon>Cytophagales</taxon>
        <taxon>Bernardetiaceae</taxon>
        <taxon>Bernardetia</taxon>
    </lineage>
</organism>
<name>I4AHI5_BERLS</name>
<dbReference type="HOGENOM" id="CLU_2301693_0_0_10"/>
<dbReference type="KEGG" id="fli:Fleli_0970"/>
<dbReference type="EMBL" id="CP003345">
    <property type="protein sequence ID" value="AFM03420.1"/>
    <property type="molecule type" value="Genomic_DNA"/>
</dbReference>